<keyword evidence="3" id="KW-1000">Mitochondrion outer membrane</keyword>
<name>A0AAD6NK01_DREDA</name>
<organism evidence="8 9">
    <name type="scientific">Drechslerella dactyloides</name>
    <name type="common">Nematode-trapping fungus</name>
    <name type="synonym">Arthrobotrys dactyloides</name>
    <dbReference type="NCBI Taxonomy" id="74499"/>
    <lineage>
        <taxon>Eukaryota</taxon>
        <taxon>Fungi</taxon>
        <taxon>Dikarya</taxon>
        <taxon>Ascomycota</taxon>
        <taxon>Pezizomycotina</taxon>
        <taxon>Orbiliomycetes</taxon>
        <taxon>Orbiliales</taxon>
        <taxon>Orbiliaceae</taxon>
        <taxon>Drechslerella</taxon>
    </lineage>
</organism>
<gene>
    <name evidence="8" type="ORF">Dda_3077</name>
</gene>
<evidence type="ECO:0000256" key="2">
    <source>
        <dbReference type="ARBA" id="ARBA00022448"/>
    </source>
</evidence>
<accession>A0AAD6NK01</accession>
<evidence type="ECO:0000256" key="4">
    <source>
        <dbReference type="ARBA" id="ARBA00022927"/>
    </source>
</evidence>
<comment type="subcellular location">
    <subcellularLocation>
        <location evidence="1">Mitochondrion outer membrane</location>
    </subcellularLocation>
</comment>
<keyword evidence="4" id="KW-0653">Protein transport</keyword>
<sequence>MAQAGMTMELHVWNRAFGLPSLDAECLAAIAFLSIAIPQDLWVLVESNNAGLSPNGALPALKDSARWIAGFDAIIEYVNTKSSGRSNIDRLLSPLQRAQATASVYLSIHLPRTNCSSTSTAPELRYRSFIRKTCQPIVALSLYMTPKNWVTVTRPLYSTFIRFPLQYEIPHTHHARAASLAAHLAPLVRELGSPVEDGQQQPISTSFAGLTTSKLSKSEDNASGDKITTRVKLRNLLADVLDPIREKLRAGTSSLLLHSESPTTVDCLLAGYLSLLVYPDLPAGWAKEILQREFADIISYTDALRPRMFPDDIACQQPAAADELSVSRWIGRGVEGLPQQLLGWDDGIPLDEAGLQQPSSAWIMVRCVLAVAAAVGGVFAYRTSVGTGAAVDVEVEDDLGAPVYAAATSSTGGAATQAAVGVHAGSEAESERLPIFRAEDMLGLKL</sequence>
<keyword evidence="9" id="KW-1185">Reference proteome</keyword>
<dbReference type="CDD" id="cd03078">
    <property type="entry name" value="GST_N_Metaxin1_like"/>
    <property type="match status" value="1"/>
</dbReference>
<keyword evidence="5" id="KW-0496">Mitochondrion</keyword>
<keyword evidence="2" id="KW-0813">Transport</keyword>
<evidence type="ECO:0000256" key="3">
    <source>
        <dbReference type="ARBA" id="ARBA00022787"/>
    </source>
</evidence>
<dbReference type="GO" id="GO:0015031">
    <property type="term" value="P:protein transport"/>
    <property type="evidence" value="ECO:0007669"/>
    <property type="project" value="UniProtKB-KW"/>
</dbReference>
<dbReference type="Pfam" id="PF10568">
    <property type="entry name" value="Tom37"/>
    <property type="match status" value="2"/>
</dbReference>
<dbReference type="EMBL" id="JAQGDS010000003">
    <property type="protein sequence ID" value="KAJ6262271.1"/>
    <property type="molecule type" value="Genomic_DNA"/>
</dbReference>
<dbReference type="PANTHER" id="PTHR12289">
    <property type="entry name" value="METAXIN RELATED"/>
    <property type="match status" value="1"/>
</dbReference>
<dbReference type="PANTHER" id="PTHR12289:SF41">
    <property type="entry name" value="FAILED AXON CONNECTIONS-RELATED"/>
    <property type="match status" value="1"/>
</dbReference>
<dbReference type="InterPro" id="IPR050931">
    <property type="entry name" value="Mito_Protein_Transport_Metaxin"/>
</dbReference>
<dbReference type="GO" id="GO:0001401">
    <property type="term" value="C:SAM complex"/>
    <property type="evidence" value="ECO:0007669"/>
    <property type="project" value="InterPro"/>
</dbReference>
<dbReference type="Proteomes" id="UP001221413">
    <property type="component" value="Unassembled WGS sequence"/>
</dbReference>
<comment type="caution">
    <text evidence="8">The sequence shown here is derived from an EMBL/GenBank/DDBJ whole genome shotgun (WGS) entry which is preliminary data.</text>
</comment>
<dbReference type="GO" id="GO:0007005">
    <property type="term" value="P:mitochondrion organization"/>
    <property type="evidence" value="ECO:0007669"/>
    <property type="project" value="TreeGrafter"/>
</dbReference>
<evidence type="ECO:0000256" key="6">
    <source>
        <dbReference type="ARBA" id="ARBA00023136"/>
    </source>
</evidence>
<dbReference type="AlphaFoldDB" id="A0AAD6NK01"/>
<feature type="domain" description="Mitochondrial outer membrane transport complex Sam37/metaxin N-terminal" evidence="7">
    <location>
        <begin position="26"/>
        <end position="104"/>
    </location>
</feature>
<dbReference type="InterPro" id="IPR019564">
    <property type="entry name" value="Sam37/metaxin_N"/>
</dbReference>
<feature type="domain" description="Mitochondrial outer membrane transport complex Sam37/metaxin N-terminal" evidence="7">
    <location>
        <begin position="115"/>
        <end position="172"/>
    </location>
</feature>
<evidence type="ECO:0000259" key="7">
    <source>
        <dbReference type="Pfam" id="PF10568"/>
    </source>
</evidence>
<evidence type="ECO:0000313" key="9">
    <source>
        <dbReference type="Proteomes" id="UP001221413"/>
    </source>
</evidence>
<proteinExistence type="predicted"/>
<evidence type="ECO:0000256" key="1">
    <source>
        <dbReference type="ARBA" id="ARBA00004294"/>
    </source>
</evidence>
<protein>
    <submittedName>
        <fullName evidence="8">Metaxin-1</fullName>
    </submittedName>
</protein>
<evidence type="ECO:0000256" key="5">
    <source>
        <dbReference type="ARBA" id="ARBA00023128"/>
    </source>
</evidence>
<reference evidence="8" key="1">
    <citation type="submission" date="2023-01" db="EMBL/GenBank/DDBJ databases">
        <title>The chitinases involved in constricting ring structure development in the nematode-trapping fungus Drechslerella dactyloides.</title>
        <authorList>
            <person name="Wang R."/>
            <person name="Zhang L."/>
            <person name="Tang P."/>
            <person name="Li S."/>
            <person name="Liang L."/>
        </authorList>
    </citation>
    <scope>NUCLEOTIDE SEQUENCE</scope>
    <source>
        <strain evidence="8">YMF1.00031</strain>
    </source>
</reference>
<keyword evidence="6" id="KW-0472">Membrane</keyword>
<evidence type="ECO:0000313" key="8">
    <source>
        <dbReference type="EMBL" id="KAJ6262271.1"/>
    </source>
</evidence>